<keyword evidence="3" id="KW-0378">Hydrolase</keyword>
<accession>A0ABV7YIK8</accession>
<dbReference type="InterPro" id="IPR052710">
    <property type="entry name" value="CAAX_protease"/>
</dbReference>
<feature type="domain" description="CAAX prenyl protease 2/Lysostaphin resistance protein A-like" evidence="2">
    <location>
        <begin position="147"/>
        <end position="237"/>
    </location>
</feature>
<protein>
    <submittedName>
        <fullName evidence="3">CPBP family intramembrane glutamic endopeptidase</fullName>
        <ecNumber evidence="3">3.4.-.-</ecNumber>
    </submittedName>
</protein>
<dbReference type="RefSeq" id="WP_205120893.1">
    <property type="nucleotide sequence ID" value="NZ_JAFBCM010000001.1"/>
</dbReference>
<dbReference type="GO" id="GO:0016787">
    <property type="term" value="F:hydrolase activity"/>
    <property type="evidence" value="ECO:0007669"/>
    <property type="project" value="UniProtKB-KW"/>
</dbReference>
<gene>
    <name evidence="3" type="ORF">ACFOUW_23975</name>
</gene>
<keyword evidence="4" id="KW-1185">Reference proteome</keyword>
<keyword evidence="1" id="KW-0812">Transmembrane</keyword>
<reference evidence="4" key="1">
    <citation type="journal article" date="2019" name="Int. J. Syst. Evol. Microbiol.">
        <title>The Global Catalogue of Microorganisms (GCM) 10K type strain sequencing project: providing services to taxonomists for standard genome sequencing and annotation.</title>
        <authorList>
            <consortium name="The Broad Institute Genomics Platform"/>
            <consortium name="The Broad Institute Genome Sequencing Center for Infectious Disease"/>
            <person name="Wu L."/>
            <person name="Ma J."/>
        </authorList>
    </citation>
    <scope>NUCLEOTIDE SEQUENCE [LARGE SCALE GENOMIC DNA]</scope>
    <source>
        <strain evidence="4">CGMCC 4.7241</strain>
    </source>
</reference>
<feature type="transmembrane region" description="Helical" evidence="1">
    <location>
        <begin position="62"/>
        <end position="83"/>
    </location>
</feature>
<feature type="transmembrane region" description="Helical" evidence="1">
    <location>
        <begin position="180"/>
        <end position="198"/>
    </location>
</feature>
<dbReference type="EMBL" id="JBHRZH010000021">
    <property type="protein sequence ID" value="MFC3763915.1"/>
    <property type="molecule type" value="Genomic_DNA"/>
</dbReference>
<dbReference type="Proteomes" id="UP001595699">
    <property type="component" value="Unassembled WGS sequence"/>
</dbReference>
<feature type="transmembrane region" description="Helical" evidence="1">
    <location>
        <begin position="148"/>
        <end position="168"/>
    </location>
</feature>
<evidence type="ECO:0000256" key="1">
    <source>
        <dbReference type="SAM" id="Phobius"/>
    </source>
</evidence>
<dbReference type="Pfam" id="PF02517">
    <property type="entry name" value="Rce1-like"/>
    <property type="match status" value="1"/>
</dbReference>
<comment type="caution">
    <text evidence="3">The sequence shown here is derived from an EMBL/GenBank/DDBJ whole genome shotgun (WGS) entry which is preliminary data.</text>
</comment>
<dbReference type="PANTHER" id="PTHR36435:SF1">
    <property type="entry name" value="CAAX AMINO TERMINAL PROTEASE FAMILY PROTEIN"/>
    <property type="match status" value="1"/>
</dbReference>
<name>A0ABV7YIK8_9ACTN</name>
<dbReference type="EC" id="3.4.-.-" evidence="3"/>
<keyword evidence="1" id="KW-0472">Membrane</keyword>
<organism evidence="3 4">
    <name type="scientific">Tenggerimyces flavus</name>
    <dbReference type="NCBI Taxonomy" id="1708749"/>
    <lineage>
        <taxon>Bacteria</taxon>
        <taxon>Bacillati</taxon>
        <taxon>Actinomycetota</taxon>
        <taxon>Actinomycetes</taxon>
        <taxon>Propionibacteriales</taxon>
        <taxon>Nocardioidaceae</taxon>
        <taxon>Tenggerimyces</taxon>
    </lineage>
</organism>
<feature type="transmembrane region" description="Helical" evidence="1">
    <location>
        <begin position="104"/>
        <end position="128"/>
    </location>
</feature>
<feature type="transmembrane region" description="Helical" evidence="1">
    <location>
        <begin position="228"/>
        <end position="245"/>
    </location>
</feature>
<evidence type="ECO:0000313" key="3">
    <source>
        <dbReference type="EMBL" id="MFC3763915.1"/>
    </source>
</evidence>
<keyword evidence="1" id="KW-1133">Transmembrane helix</keyword>
<proteinExistence type="predicted"/>
<dbReference type="InterPro" id="IPR003675">
    <property type="entry name" value="Rce1/LyrA-like_dom"/>
</dbReference>
<dbReference type="PANTHER" id="PTHR36435">
    <property type="entry name" value="SLR1288 PROTEIN"/>
    <property type="match status" value="1"/>
</dbReference>
<feature type="transmembrane region" description="Helical" evidence="1">
    <location>
        <begin position="32"/>
        <end position="56"/>
    </location>
</feature>
<evidence type="ECO:0000313" key="4">
    <source>
        <dbReference type="Proteomes" id="UP001595699"/>
    </source>
</evidence>
<evidence type="ECO:0000259" key="2">
    <source>
        <dbReference type="Pfam" id="PF02517"/>
    </source>
</evidence>
<sequence length="246" mass="26090">MGTVTYPYGPPPPPATQDFAATQVLPAPRWGVLHAIGSLLGFVVISFGLALALPVYLGVDAVTASIIATPVAWLSLAGWPLLVARARGNGVRADLHLTFRWVDLGIGILGAVVVFACAAAFVVIYAGITGTQPTSTVGTVATNASAPWQVYFLAVIAVLAPFVEELHFRGMWWSALRRRGLHRWLTLLVTALLFAVVHLEPTRVALLFAAGLVLGFVRMQTDRLGPAIVVHLIMNAIAALSLLSLA</sequence>